<comment type="catalytic activity">
    <reaction evidence="5">
        <text>phosphoethanolamine + S-adenosyl-L-methionine = N-methylethanolamine phosphate + S-adenosyl-L-homocysteine + H(+)</text>
        <dbReference type="Rhea" id="RHEA:20365"/>
        <dbReference type="ChEBI" id="CHEBI:15378"/>
        <dbReference type="ChEBI" id="CHEBI:57781"/>
        <dbReference type="ChEBI" id="CHEBI:57856"/>
        <dbReference type="ChEBI" id="CHEBI:58190"/>
        <dbReference type="ChEBI" id="CHEBI:59789"/>
        <dbReference type="EC" id="2.1.1.103"/>
    </reaction>
    <physiologicalReaction direction="left-to-right" evidence="5">
        <dbReference type="Rhea" id="RHEA:20366"/>
    </physiologicalReaction>
</comment>
<dbReference type="InterPro" id="IPR041698">
    <property type="entry name" value="Methyltransf_25"/>
</dbReference>
<dbReference type="PANTHER" id="PTHR44307">
    <property type="entry name" value="PHOSPHOETHANOLAMINE METHYLTRANSFERASE"/>
    <property type="match status" value="1"/>
</dbReference>
<dbReference type="GO" id="GO:0000234">
    <property type="term" value="F:phosphoethanolamine N-methyltransferase activity"/>
    <property type="evidence" value="ECO:0007669"/>
    <property type="project" value="UniProtKB-EC"/>
</dbReference>
<comment type="pathway">
    <text evidence="2">Lipid metabolism.</text>
</comment>
<evidence type="ECO:0000256" key="2">
    <source>
        <dbReference type="ARBA" id="ARBA00005189"/>
    </source>
</evidence>
<dbReference type="CDD" id="cd02440">
    <property type="entry name" value="AdoMet_MTases"/>
    <property type="match status" value="1"/>
</dbReference>
<dbReference type="AlphaFoldDB" id="A0A915EV01"/>
<dbReference type="Proteomes" id="UP000887574">
    <property type="component" value="Unplaced"/>
</dbReference>
<dbReference type="WBParaSite" id="jg9808">
    <property type="protein sequence ID" value="jg9808"/>
    <property type="gene ID" value="jg9808"/>
</dbReference>
<protein>
    <recommendedName>
        <fullName evidence="4">phosphoethanolamine N-methyltransferase</fullName>
        <ecNumber evidence="4">2.1.1.103</ecNumber>
    </recommendedName>
</protein>
<dbReference type="SUPFAM" id="SSF53335">
    <property type="entry name" value="S-adenosyl-L-methionine-dependent methyltransferases"/>
    <property type="match status" value="1"/>
</dbReference>
<sequence>MGGTTIIENIGQRDIYKSFWNGFSGKADNASMMLNKNADELEAFDREDILAALPDYNGMDVLDIGAGIGRFTSVFAQRARHVTTTDFIEQFIEKNRQRNAHFRNISYKVSDAVSLKMEPGSLGLIFSNWLMMYLSDADVLQFLQNALLWLQPGGFLHLRESCSESSTGRVSSSLHSALFTNPTRYRFSSVYIEL</sequence>
<evidence type="ECO:0000256" key="5">
    <source>
        <dbReference type="ARBA" id="ARBA00047622"/>
    </source>
</evidence>
<evidence type="ECO:0000256" key="3">
    <source>
        <dbReference type="ARBA" id="ARBA00022679"/>
    </source>
</evidence>
<evidence type="ECO:0000256" key="1">
    <source>
        <dbReference type="ARBA" id="ARBA00004969"/>
    </source>
</evidence>
<keyword evidence="3" id="KW-0808">Transferase</keyword>
<name>A0A915EV01_9BILA</name>
<evidence type="ECO:0000313" key="8">
    <source>
        <dbReference type="WBParaSite" id="jg9808"/>
    </source>
</evidence>
<dbReference type="Gene3D" id="3.40.50.150">
    <property type="entry name" value="Vaccinia Virus protein VP39"/>
    <property type="match status" value="1"/>
</dbReference>
<comment type="pathway">
    <text evidence="1">Phospholipid metabolism; phosphatidylcholine biosynthesis.</text>
</comment>
<dbReference type="EC" id="2.1.1.103" evidence="4"/>
<feature type="domain" description="Methyltransferase" evidence="6">
    <location>
        <begin position="61"/>
        <end position="154"/>
    </location>
</feature>
<evidence type="ECO:0000256" key="4">
    <source>
        <dbReference type="ARBA" id="ARBA00035674"/>
    </source>
</evidence>
<evidence type="ECO:0000259" key="6">
    <source>
        <dbReference type="Pfam" id="PF13649"/>
    </source>
</evidence>
<keyword evidence="7" id="KW-1185">Reference proteome</keyword>
<reference evidence="8" key="1">
    <citation type="submission" date="2022-11" db="UniProtKB">
        <authorList>
            <consortium name="WormBaseParasite"/>
        </authorList>
    </citation>
    <scope>IDENTIFICATION</scope>
</reference>
<proteinExistence type="predicted"/>
<dbReference type="InterPro" id="IPR029063">
    <property type="entry name" value="SAM-dependent_MTases_sf"/>
</dbReference>
<accession>A0A915EV01</accession>
<dbReference type="PANTHER" id="PTHR44307:SF18">
    <property type="entry name" value="PHOSPHOETHANOLAMINE N-METHYLTRANSFERASE 1"/>
    <property type="match status" value="1"/>
</dbReference>
<organism evidence="7 8">
    <name type="scientific">Ditylenchus dipsaci</name>
    <dbReference type="NCBI Taxonomy" id="166011"/>
    <lineage>
        <taxon>Eukaryota</taxon>
        <taxon>Metazoa</taxon>
        <taxon>Ecdysozoa</taxon>
        <taxon>Nematoda</taxon>
        <taxon>Chromadorea</taxon>
        <taxon>Rhabditida</taxon>
        <taxon>Tylenchina</taxon>
        <taxon>Tylenchomorpha</taxon>
        <taxon>Sphaerularioidea</taxon>
        <taxon>Anguinidae</taxon>
        <taxon>Anguininae</taxon>
        <taxon>Ditylenchus</taxon>
    </lineage>
</organism>
<evidence type="ECO:0000313" key="7">
    <source>
        <dbReference type="Proteomes" id="UP000887574"/>
    </source>
</evidence>
<dbReference type="Pfam" id="PF13649">
    <property type="entry name" value="Methyltransf_25"/>
    <property type="match status" value="1"/>
</dbReference>